<sequence>MVSNAAVLQKLNWPAQPAINKIDTHHHLVHDFYAKAVADVGARRKDRAASVRNSDSNSSGFGFFANLPSLLDTSAALAALTYALDTLHTDGVVLFMRYGDANACLGHPSIEPIWAELHRRKAVGSIRPTHPVDTHSVNERMPQPVIDYPHETTRAAMDISRPGRGRSIPMLKSCCRMRAGRCRS</sequence>
<gene>
    <name evidence="1" type="ORF">EK21DRAFT_84722</name>
</gene>
<comment type="caution">
    <text evidence="1">The sequence shown here is derived from an EMBL/GenBank/DDBJ whole genome shotgun (WGS) entry which is preliminary data.</text>
</comment>
<protein>
    <submittedName>
        <fullName evidence="1">Uncharacterized protein</fullName>
    </submittedName>
</protein>
<dbReference type="EMBL" id="ML978158">
    <property type="protein sequence ID" value="KAF2035085.1"/>
    <property type="molecule type" value="Genomic_DNA"/>
</dbReference>
<organism evidence="1 2">
    <name type="scientific">Setomelanomma holmii</name>
    <dbReference type="NCBI Taxonomy" id="210430"/>
    <lineage>
        <taxon>Eukaryota</taxon>
        <taxon>Fungi</taxon>
        <taxon>Dikarya</taxon>
        <taxon>Ascomycota</taxon>
        <taxon>Pezizomycotina</taxon>
        <taxon>Dothideomycetes</taxon>
        <taxon>Pleosporomycetidae</taxon>
        <taxon>Pleosporales</taxon>
        <taxon>Pleosporineae</taxon>
        <taxon>Phaeosphaeriaceae</taxon>
        <taxon>Setomelanomma</taxon>
    </lineage>
</organism>
<accession>A0A9P4LS44</accession>
<proteinExistence type="predicted"/>
<dbReference type="OrthoDB" id="2832284at2759"/>
<evidence type="ECO:0000313" key="2">
    <source>
        <dbReference type="Proteomes" id="UP000799777"/>
    </source>
</evidence>
<dbReference type="AlphaFoldDB" id="A0A9P4LS44"/>
<reference evidence="1" key="1">
    <citation type="journal article" date="2020" name="Stud. Mycol.">
        <title>101 Dothideomycetes genomes: a test case for predicting lifestyles and emergence of pathogens.</title>
        <authorList>
            <person name="Haridas S."/>
            <person name="Albert R."/>
            <person name="Binder M."/>
            <person name="Bloem J."/>
            <person name="Labutti K."/>
            <person name="Salamov A."/>
            <person name="Andreopoulos B."/>
            <person name="Baker S."/>
            <person name="Barry K."/>
            <person name="Bills G."/>
            <person name="Bluhm B."/>
            <person name="Cannon C."/>
            <person name="Castanera R."/>
            <person name="Culley D."/>
            <person name="Daum C."/>
            <person name="Ezra D."/>
            <person name="Gonzalez J."/>
            <person name="Henrissat B."/>
            <person name="Kuo A."/>
            <person name="Liang C."/>
            <person name="Lipzen A."/>
            <person name="Lutzoni F."/>
            <person name="Magnuson J."/>
            <person name="Mondo S."/>
            <person name="Nolan M."/>
            <person name="Ohm R."/>
            <person name="Pangilinan J."/>
            <person name="Park H.-J."/>
            <person name="Ramirez L."/>
            <person name="Alfaro M."/>
            <person name="Sun H."/>
            <person name="Tritt A."/>
            <person name="Yoshinaga Y."/>
            <person name="Zwiers L.-H."/>
            <person name="Turgeon B."/>
            <person name="Goodwin S."/>
            <person name="Spatafora J."/>
            <person name="Crous P."/>
            <person name="Grigoriev I."/>
        </authorList>
    </citation>
    <scope>NUCLEOTIDE SEQUENCE</scope>
    <source>
        <strain evidence="1">CBS 110217</strain>
    </source>
</reference>
<name>A0A9P4LS44_9PLEO</name>
<dbReference type="Gene3D" id="3.20.20.140">
    <property type="entry name" value="Metal-dependent hydrolases"/>
    <property type="match status" value="1"/>
</dbReference>
<dbReference type="SUPFAM" id="SSF51556">
    <property type="entry name" value="Metallo-dependent hydrolases"/>
    <property type="match status" value="1"/>
</dbReference>
<keyword evidence="2" id="KW-1185">Reference proteome</keyword>
<dbReference type="Proteomes" id="UP000799777">
    <property type="component" value="Unassembled WGS sequence"/>
</dbReference>
<evidence type="ECO:0000313" key="1">
    <source>
        <dbReference type="EMBL" id="KAF2035085.1"/>
    </source>
</evidence>
<dbReference type="InterPro" id="IPR032466">
    <property type="entry name" value="Metal_Hydrolase"/>
</dbReference>